<dbReference type="AlphaFoldDB" id="A0AAD5R567"/>
<evidence type="ECO:0000313" key="1">
    <source>
        <dbReference type="EMBL" id="KAJ1369669.1"/>
    </source>
</evidence>
<organism evidence="1 2">
    <name type="scientific">Parelaphostrongylus tenuis</name>
    <name type="common">Meningeal worm</name>
    <dbReference type="NCBI Taxonomy" id="148309"/>
    <lineage>
        <taxon>Eukaryota</taxon>
        <taxon>Metazoa</taxon>
        <taxon>Ecdysozoa</taxon>
        <taxon>Nematoda</taxon>
        <taxon>Chromadorea</taxon>
        <taxon>Rhabditida</taxon>
        <taxon>Rhabditina</taxon>
        <taxon>Rhabditomorpha</taxon>
        <taxon>Strongyloidea</taxon>
        <taxon>Metastrongylidae</taxon>
        <taxon>Parelaphostrongylus</taxon>
    </lineage>
</organism>
<keyword evidence="2" id="KW-1185">Reference proteome</keyword>
<dbReference type="Proteomes" id="UP001196413">
    <property type="component" value="Unassembled WGS sequence"/>
</dbReference>
<gene>
    <name evidence="1" type="ORF">KIN20_031182</name>
</gene>
<accession>A0AAD5R567</accession>
<comment type="caution">
    <text evidence="1">The sequence shown here is derived from an EMBL/GenBank/DDBJ whole genome shotgun (WGS) entry which is preliminary data.</text>
</comment>
<evidence type="ECO:0000313" key="2">
    <source>
        <dbReference type="Proteomes" id="UP001196413"/>
    </source>
</evidence>
<reference evidence="1" key="1">
    <citation type="submission" date="2021-06" db="EMBL/GenBank/DDBJ databases">
        <title>Parelaphostrongylus tenuis whole genome reference sequence.</title>
        <authorList>
            <person name="Garwood T.J."/>
            <person name="Larsen P.A."/>
            <person name="Fountain-Jones N.M."/>
            <person name="Garbe J.R."/>
            <person name="Macchietto M.G."/>
            <person name="Kania S.A."/>
            <person name="Gerhold R.W."/>
            <person name="Richards J.E."/>
            <person name="Wolf T.M."/>
        </authorList>
    </citation>
    <scope>NUCLEOTIDE SEQUENCE</scope>
    <source>
        <strain evidence="1">MNPRO001-30</strain>
        <tissue evidence="1">Meninges</tissue>
    </source>
</reference>
<sequence length="60" mass="6744">MIAIYQCRSVTRDVASYDVKRQGCVTINRVVDAACLPPPDLRRHLPSIQFSFTSVNSFIS</sequence>
<proteinExistence type="predicted"/>
<name>A0AAD5R567_PARTN</name>
<dbReference type="EMBL" id="JAHQIW010006653">
    <property type="protein sequence ID" value="KAJ1369669.1"/>
    <property type="molecule type" value="Genomic_DNA"/>
</dbReference>
<protein>
    <submittedName>
        <fullName evidence="1">Uncharacterized protein</fullName>
    </submittedName>
</protein>